<feature type="coiled-coil region" evidence="1">
    <location>
        <begin position="524"/>
        <end position="551"/>
    </location>
</feature>
<sequence length="561" mass="61833">MSSFTLNEQIVVNNSVSINDLLINNSVISNANGDITIDPTNNCIISGQTISNNGFTALTGSSNNSSDANIALLSNAYNTNTSCSKIVLRNDNGNFYGIELLGGLPNSIDTSPQGLINNEMFAINCISNNVKTRVFNITNTGSIGINTSTISSKITCNVGGSNNQDNETLYHGLSLTSGSSNQTLFAGYDTTANIGYINCTNSISLQTTGNNVGIGIVSPQATLHIANSNGKRGLYMNGDSGSSDAQAYLNGSTNGVVIKTNNTSSSSYGLSVSNSNNTIFQVNNDGVVSIGTPYATSRGKLDINGFNNSNTQQMYTLNATTPTTVAINGLQYSLYCSNGIGCSSIAWTSDERVKTEISDVDNNWSLQKVRDIQCKEYHYKDPQIRRQIKTIGYIAQEVNQHLPQAINTIKEFIPDEMRDITNTITWKHLENNKYQVILPDDLRFNAEHTRNIKFYVQHEEQEIMVIKKADYSKRVIFDEKYEKVFMWGKEVTNFLQVSKDKIFALYHGAIQQIDSEQLNDKKRISDLEYKNKLLTTEIDKIKKEIIAMKSQLYDALTNKAN</sequence>
<organism evidence="3">
    <name type="scientific">viral metagenome</name>
    <dbReference type="NCBI Taxonomy" id="1070528"/>
    <lineage>
        <taxon>unclassified sequences</taxon>
        <taxon>metagenomes</taxon>
        <taxon>organismal metagenomes</taxon>
    </lineage>
</organism>
<accession>A0A6C0J4Z1</accession>
<name>A0A6C0J4Z1_9ZZZZ</name>
<dbReference type="AlphaFoldDB" id="A0A6C0J4Z1"/>
<reference evidence="3" key="1">
    <citation type="journal article" date="2020" name="Nature">
        <title>Giant virus diversity and host interactions through global metagenomics.</title>
        <authorList>
            <person name="Schulz F."/>
            <person name="Roux S."/>
            <person name="Paez-Espino D."/>
            <person name="Jungbluth S."/>
            <person name="Walsh D.A."/>
            <person name="Denef V.J."/>
            <person name="McMahon K.D."/>
            <person name="Konstantinidis K.T."/>
            <person name="Eloe-Fadrosh E.A."/>
            <person name="Kyrpides N.C."/>
            <person name="Woyke T."/>
        </authorList>
    </citation>
    <scope>NUCLEOTIDE SEQUENCE</scope>
    <source>
        <strain evidence="3">GVMAG-M-3300025727-45</strain>
    </source>
</reference>
<dbReference type="Pfam" id="PF13884">
    <property type="entry name" value="Peptidase_S74"/>
    <property type="match status" value="1"/>
</dbReference>
<evidence type="ECO:0000313" key="3">
    <source>
        <dbReference type="EMBL" id="QHT99765.1"/>
    </source>
</evidence>
<keyword evidence="1" id="KW-0175">Coiled coil</keyword>
<evidence type="ECO:0000259" key="2">
    <source>
        <dbReference type="PROSITE" id="PS51688"/>
    </source>
</evidence>
<evidence type="ECO:0000256" key="1">
    <source>
        <dbReference type="SAM" id="Coils"/>
    </source>
</evidence>
<dbReference type="PROSITE" id="PS51688">
    <property type="entry name" value="ICA"/>
    <property type="match status" value="1"/>
</dbReference>
<feature type="domain" description="Peptidase S74" evidence="2">
    <location>
        <begin position="349"/>
        <end position="524"/>
    </location>
</feature>
<dbReference type="InterPro" id="IPR030392">
    <property type="entry name" value="S74_ICA"/>
</dbReference>
<proteinExistence type="predicted"/>
<protein>
    <recommendedName>
        <fullName evidence="2">Peptidase S74 domain-containing protein</fullName>
    </recommendedName>
</protein>
<dbReference type="EMBL" id="MN740314">
    <property type="protein sequence ID" value="QHT99765.1"/>
    <property type="molecule type" value="Genomic_DNA"/>
</dbReference>